<dbReference type="NCBIfam" id="NF041646">
    <property type="entry name" value="VC0807_fam"/>
    <property type="match status" value="1"/>
</dbReference>
<accession>A0A9X8DJS3</accession>
<comment type="caution">
    <text evidence="2">The sequence shown here is derived from an EMBL/GenBank/DDBJ whole genome shotgun (WGS) entry which is preliminary data.</text>
</comment>
<organism evidence="2 3">
    <name type="scientific">Aphanomyces astaci</name>
    <name type="common">Crayfish plague agent</name>
    <dbReference type="NCBI Taxonomy" id="112090"/>
    <lineage>
        <taxon>Eukaryota</taxon>
        <taxon>Sar</taxon>
        <taxon>Stramenopiles</taxon>
        <taxon>Oomycota</taxon>
        <taxon>Saprolegniomycetes</taxon>
        <taxon>Saprolegniales</taxon>
        <taxon>Verrucalvaceae</taxon>
        <taxon>Aphanomyces</taxon>
    </lineage>
</organism>
<evidence type="ECO:0000313" key="3">
    <source>
        <dbReference type="Proteomes" id="UP000275652"/>
    </source>
</evidence>
<name>A0A9X8DJS3_APHAT</name>
<keyword evidence="1" id="KW-0472">Membrane</keyword>
<feature type="transmembrane region" description="Helical" evidence="1">
    <location>
        <begin position="174"/>
        <end position="193"/>
    </location>
</feature>
<keyword evidence="1" id="KW-1133">Transmembrane helix</keyword>
<evidence type="ECO:0000256" key="1">
    <source>
        <dbReference type="SAM" id="Phobius"/>
    </source>
</evidence>
<feature type="transmembrane region" description="Helical" evidence="1">
    <location>
        <begin position="63"/>
        <end position="82"/>
    </location>
</feature>
<proteinExistence type="predicted"/>
<feature type="transmembrane region" description="Helical" evidence="1">
    <location>
        <begin position="37"/>
        <end position="57"/>
    </location>
</feature>
<protein>
    <submittedName>
        <fullName evidence="2">Uncharacterized protein</fullName>
    </submittedName>
</protein>
<reference evidence="2 3" key="1">
    <citation type="journal article" date="2018" name="J. Invertebr. Pathol.">
        <title>New genotyping method for the causative agent of crayfish plague (Aphanomyces astaci) based on whole genome data.</title>
        <authorList>
            <person name="Minardi D."/>
            <person name="Studholme D.J."/>
            <person name="van der Giezen M."/>
            <person name="Pretto T."/>
            <person name="Oidtmann B."/>
        </authorList>
    </citation>
    <scope>NUCLEOTIDE SEQUENCE [LARGE SCALE GENOMIC DNA]</scope>
    <source>
        <strain evidence="2 3">KB13</strain>
    </source>
</reference>
<feature type="transmembrane region" description="Helical" evidence="1">
    <location>
        <begin position="89"/>
        <end position="108"/>
    </location>
</feature>
<feature type="transmembrane region" description="Helical" evidence="1">
    <location>
        <begin position="199"/>
        <end position="218"/>
    </location>
</feature>
<feature type="transmembrane region" description="Helical" evidence="1">
    <location>
        <begin position="120"/>
        <end position="144"/>
    </location>
</feature>
<feature type="non-terminal residue" evidence="2">
    <location>
        <position position="1"/>
    </location>
</feature>
<dbReference type="EMBL" id="QUTI01058146">
    <property type="protein sequence ID" value="RLN95058.1"/>
    <property type="molecule type" value="Genomic_DNA"/>
</dbReference>
<keyword evidence="1" id="KW-0812">Transmembrane</keyword>
<sequence length="440" mass="46815">GHFKFMTANNITTGATTDAADAAAADAKARTSQLRRAIFLMVLINIVLPIVLFAVVSKYTAEVWALLLSGVPPALEAIVHVLRDRRLDVVPCAVVASICVSAGVAAATSDARLLLVKDSFLTVGFGLTFLGSMCLSNENLIWYYNRQFNGPEAKARLDAMYAYPAVKQATTTMCWVWGGGLLAEAAVRIVLIYALEVHVMAYVSPVVMAITFTALGGWNSWTRWGSRLEAPCYEATAAVLGDGWTCGKFVGDITSSTPTSSSCLPSTSSSFGLFLTDRVGFGFPILSKLTHQGPVQAIAGVLADNLDASVSVTGLEVKVAPAIVFCTQVQNAPLLDDMTTVARFVHTIDNVTVVDEEAWVKAFGQDDDVAAFVVGSVQHTLLRVARVHAAWHSVMPTDLFDACNVPEVDVGTPGGDGQLARGAANAPSLFLRRLRELVSG</sequence>
<dbReference type="Proteomes" id="UP000275652">
    <property type="component" value="Unassembled WGS sequence"/>
</dbReference>
<gene>
    <name evidence="2" type="ORF">DYB28_003412</name>
</gene>
<dbReference type="AlphaFoldDB" id="A0A9X8DJS3"/>
<evidence type="ECO:0000313" key="2">
    <source>
        <dbReference type="EMBL" id="RLN95058.1"/>
    </source>
</evidence>